<keyword evidence="4" id="KW-1185">Reference proteome</keyword>
<dbReference type="PANTHER" id="PTHR47396:SF1">
    <property type="entry name" value="ATP-DEPENDENT HELICASE IRC3-RELATED"/>
    <property type="match status" value="1"/>
</dbReference>
<dbReference type="CDD" id="cd18032">
    <property type="entry name" value="DEXHc_RE_I_III_res"/>
    <property type="match status" value="1"/>
</dbReference>
<feature type="domain" description="Helicase ATP-binding" evidence="1">
    <location>
        <begin position="411"/>
        <end position="561"/>
    </location>
</feature>
<name>A0A418XYC2_9GAMM</name>
<evidence type="ECO:0000259" key="1">
    <source>
        <dbReference type="PROSITE" id="PS51192"/>
    </source>
</evidence>
<dbReference type="SMART" id="SM00490">
    <property type="entry name" value="HELICc"/>
    <property type="match status" value="1"/>
</dbReference>
<dbReference type="EMBL" id="QYYA01000002">
    <property type="protein sequence ID" value="RJG18019.1"/>
    <property type="molecule type" value="Genomic_DNA"/>
</dbReference>
<dbReference type="InterPro" id="IPR014001">
    <property type="entry name" value="Helicase_ATP-bd"/>
</dbReference>
<evidence type="ECO:0000259" key="2">
    <source>
        <dbReference type="PROSITE" id="PS51194"/>
    </source>
</evidence>
<dbReference type="SUPFAM" id="SSF52540">
    <property type="entry name" value="P-loop containing nucleoside triphosphate hydrolases"/>
    <property type="match status" value="1"/>
</dbReference>
<organism evidence="3 4">
    <name type="scientific">Alcanivorax profundi</name>
    <dbReference type="NCBI Taxonomy" id="2338368"/>
    <lineage>
        <taxon>Bacteria</taxon>
        <taxon>Pseudomonadati</taxon>
        <taxon>Pseudomonadota</taxon>
        <taxon>Gammaproteobacteria</taxon>
        <taxon>Oceanospirillales</taxon>
        <taxon>Alcanivoracaceae</taxon>
        <taxon>Alcanivorax</taxon>
    </lineage>
</organism>
<dbReference type="InterPro" id="IPR006935">
    <property type="entry name" value="Helicase/UvrB_N"/>
</dbReference>
<dbReference type="CDD" id="cd18799">
    <property type="entry name" value="SF2_C_EcoAI-like"/>
    <property type="match status" value="1"/>
</dbReference>
<dbReference type="Pfam" id="PF13091">
    <property type="entry name" value="PLDc_2"/>
    <property type="match status" value="1"/>
</dbReference>
<dbReference type="Gene3D" id="2.10.109.10">
    <property type="entry name" value="Umud Fragment, subunit A"/>
    <property type="match status" value="1"/>
</dbReference>
<dbReference type="CDD" id="cd02440">
    <property type="entry name" value="AdoMet_MTases"/>
    <property type="match status" value="1"/>
</dbReference>
<dbReference type="GO" id="GO:0005829">
    <property type="term" value="C:cytosol"/>
    <property type="evidence" value="ECO:0007669"/>
    <property type="project" value="TreeGrafter"/>
</dbReference>
<dbReference type="InterPro" id="IPR027417">
    <property type="entry name" value="P-loop_NTPase"/>
</dbReference>
<dbReference type="InterPro" id="IPR041698">
    <property type="entry name" value="Methyltransf_25"/>
</dbReference>
<dbReference type="Pfam" id="PF00717">
    <property type="entry name" value="Peptidase_S24"/>
    <property type="match status" value="1"/>
</dbReference>
<dbReference type="OrthoDB" id="9804086at2"/>
<comment type="caution">
    <text evidence="3">The sequence shown here is derived from an EMBL/GenBank/DDBJ whole genome shotgun (WGS) entry which is preliminary data.</text>
</comment>
<dbReference type="Gene3D" id="3.40.50.150">
    <property type="entry name" value="Vaccinia Virus protein VP39"/>
    <property type="match status" value="1"/>
</dbReference>
<evidence type="ECO:0000313" key="3">
    <source>
        <dbReference type="EMBL" id="RJG18019.1"/>
    </source>
</evidence>
<dbReference type="Gene3D" id="3.30.870.10">
    <property type="entry name" value="Endonuclease Chain A"/>
    <property type="match status" value="1"/>
</dbReference>
<dbReference type="GO" id="GO:0003677">
    <property type="term" value="F:DNA binding"/>
    <property type="evidence" value="ECO:0007669"/>
    <property type="project" value="InterPro"/>
</dbReference>
<dbReference type="Pfam" id="PF04851">
    <property type="entry name" value="ResIII"/>
    <property type="match status" value="1"/>
</dbReference>
<dbReference type="GO" id="GO:0005524">
    <property type="term" value="F:ATP binding"/>
    <property type="evidence" value="ECO:0007669"/>
    <property type="project" value="InterPro"/>
</dbReference>
<dbReference type="PROSITE" id="PS51194">
    <property type="entry name" value="HELICASE_CTER"/>
    <property type="match status" value="1"/>
</dbReference>
<dbReference type="InterPro" id="IPR039418">
    <property type="entry name" value="LexA-like"/>
</dbReference>
<dbReference type="Pfam" id="PF00271">
    <property type="entry name" value="Helicase_C"/>
    <property type="match status" value="1"/>
</dbReference>
<reference evidence="3 4" key="1">
    <citation type="submission" date="2018-09" db="EMBL/GenBank/DDBJ databases">
        <title>Alcanivorax profundi sp. nov., isolated from 1000 m-depth seawater of the Mariana Trench.</title>
        <authorList>
            <person name="Liu J."/>
        </authorList>
    </citation>
    <scope>NUCLEOTIDE SEQUENCE [LARGE SCALE GENOMIC DNA]</scope>
    <source>
        <strain evidence="3 4">MTEO17</strain>
    </source>
</reference>
<dbReference type="InterPro" id="IPR021835">
    <property type="entry name" value="DUF3427"/>
</dbReference>
<dbReference type="GO" id="GO:0016787">
    <property type="term" value="F:hydrolase activity"/>
    <property type="evidence" value="ECO:0007669"/>
    <property type="project" value="InterPro"/>
</dbReference>
<dbReference type="PANTHER" id="PTHR47396">
    <property type="entry name" value="TYPE I RESTRICTION ENZYME ECOKI R PROTEIN"/>
    <property type="match status" value="1"/>
</dbReference>
<dbReference type="RefSeq" id="WP_119917695.1">
    <property type="nucleotide sequence ID" value="NZ_QYYA01000002.1"/>
</dbReference>
<dbReference type="InterPro" id="IPR001650">
    <property type="entry name" value="Helicase_C-like"/>
</dbReference>
<accession>A0A418XYC2</accession>
<feature type="domain" description="Helicase C-terminal" evidence="2">
    <location>
        <begin position="617"/>
        <end position="764"/>
    </location>
</feature>
<dbReference type="SUPFAM" id="SSF51306">
    <property type="entry name" value="LexA/Signal peptidase"/>
    <property type="match status" value="1"/>
</dbReference>
<dbReference type="InterPro" id="IPR029063">
    <property type="entry name" value="SAM-dependent_MTases_sf"/>
</dbReference>
<gene>
    <name evidence="3" type="ORF">D4A39_05895</name>
</gene>
<evidence type="ECO:0000313" key="4">
    <source>
        <dbReference type="Proteomes" id="UP000283734"/>
    </source>
</evidence>
<sequence>MANTLDYYNSNAKAFVDATLSVDMRKIYDDFLPLVPEAGHILDAGCGSARDALYFQGLGYRVSAFDGSEAIAKLASQETGVAVEQRLFSDVKERAAYDGIWACASLLHLPKHDLVIAIQALWIALKPGGAFYMSFKAGSGEREELGRHFTDASEEVAKDWVSQLDQVDSQRFWHTEDTRPERDHGWLNIVVVKKKEKPQKLIAGGKYQHFLPRLCQSISQASQIDLAVAFVKKTGLNLIYPDLQNAISDDELKSPAQIRILTSDYLDITDPAALRALLLLKQQGADVRVYESKGSSFHLKAYLFSGHDHGSRRWGRAFIGSSNISAQALQAGIEWNYQVDFPPDEGFLEAAQRFDELFESPNVVGLSDQWVDDYEARRVPPPIAIAPGSDEAEAPPVPTPVQSAALSALDKTREEGFGRGLVVLATGLGKTWLSAFDANQMGARRVLFVAHREEILKQAAKTYIRIRPKSRVGYYMGSVRNKTADILCASVQTLGKEEHLREFDPRHFDYIVVDEFHHASAPTYHRLLDYFAPHFLLGLTATPDRTDRSDILSLCDDNLVYEFPLLDGVKEKHLVPFHYYGIFDESVDYKEIPWRNGTFDPGLLGNKLATMARARHALRIWRQHCQTRTLAFCVSRKHADFMAEQFAKAGVSSASVHGDSAMSRGEALELLSNGELQVVFSVDLFNEGVDLPSIDTVLLLRPTESKVLFLQQIGRGLRKSPGKEKLVIMDFVGNHHSFLHKPQALMGESMTHRQLVDFARRAESDELSLPDGCFVNYDLKIIEFLKGLASTGIEDEYLSLKETLGRRPTLTEYYRYGASVSRMRKQHASWFDLVGGMEDLQPTQIEIFKSHKALLLEIETTAMSKSFKMILLEAFMQMDGWSKPPSLEALSSVSWRVLQRRPRLFTEISDAVRDVPGESEQWFRYWKKNPIDHWVNKTPPLFKVSEGRFESCIPLPDEGSEALSEMAREIVEYRLASYEARSSVQQMLDHSSYARPNAKFGVELPYFSSLKIACGHFRNSQAESEEYRSLGAGYGRLDPSRHFIARASGNSMNGGKSPIHDGDYLLLEHVTPNNAGSITEKTFAIERLDEAGDTQYLLRTVKKRGQGEYFLRAANPDYEDIEVSPELSDQIRTFARLKSVVSPLDMAVGQRLMRDEIPPLFGEVYNPGNWQSGHVCLNDASAHVLLVTLNKQGKAEDHRYVDHWIDESTFHWQSQRSVTPEHKKGREIIGHKDLGISIHLFVRENKLEKGKAAPFTYYGPVDYRTHEGSEPMSVVFKLSAVVE</sequence>
<dbReference type="CDD" id="cd06529">
    <property type="entry name" value="S24_LexA-like"/>
    <property type="match status" value="1"/>
</dbReference>
<dbReference type="Pfam" id="PF13649">
    <property type="entry name" value="Methyltransf_25"/>
    <property type="match status" value="1"/>
</dbReference>
<protein>
    <submittedName>
        <fullName evidence="3">DUF3427 domain-containing protein</fullName>
    </submittedName>
</protein>
<dbReference type="InterPro" id="IPR025202">
    <property type="entry name" value="PLD-like_dom"/>
</dbReference>
<dbReference type="InterPro" id="IPR036286">
    <property type="entry name" value="LexA/Signal_pep-like_sf"/>
</dbReference>
<dbReference type="InterPro" id="IPR015927">
    <property type="entry name" value="Peptidase_S24_S26A/B/C"/>
</dbReference>
<dbReference type="Pfam" id="PF11907">
    <property type="entry name" value="DUF3427"/>
    <property type="match status" value="1"/>
</dbReference>
<dbReference type="SUPFAM" id="SSF53335">
    <property type="entry name" value="S-adenosyl-L-methionine-dependent methyltransferases"/>
    <property type="match status" value="1"/>
</dbReference>
<dbReference type="InterPro" id="IPR050742">
    <property type="entry name" value="Helicase_Restrict-Modif_Enz"/>
</dbReference>
<dbReference type="SMART" id="SM00487">
    <property type="entry name" value="DEXDc"/>
    <property type="match status" value="1"/>
</dbReference>
<proteinExistence type="predicted"/>
<dbReference type="Gene3D" id="3.40.50.300">
    <property type="entry name" value="P-loop containing nucleotide triphosphate hydrolases"/>
    <property type="match status" value="2"/>
</dbReference>
<dbReference type="Proteomes" id="UP000283734">
    <property type="component" value="Unassembled WGS sequence"/>
</dbReference>
<dbReference type="PROSITE" id="PS51192">
    <property type="entry name" value="HELICASE_ATP_BIND_1"/>
    <property type="match status" value="1"/>
</dbReference>